<evidence type="ECO:0000256" key="5">
    <source>
        <dbReference type="ARBA" id="ARBA00023180"/>
    </source>
</evidence>
<dbReference type="HOGENOM" id="CLU_050129_1_0_1"/>
<dbReference type="STRING" id="126957.T1JNB3"/>
<dbReference type="OMA" id="DSTKPLW"/>
<feature type="transmembrane region" description="Helical" evidence="10">
    <location>
        <begin position="36"/>
        <end position="61"/>
    </location>
</feature>
<keyword evidence="3" id="KW-0732">Signal</keyword>
<dbReference type="EC" id="3.1.2.2" evidence="7"/>
<evidence type="ECO:0000256" key="4">
    <source>
        <dbReference type="ARBA" id="ARBA00022801"/>
    </source>
</evidence>
<evidence type="ECO:0000256" key="6">
    <source>
        <dbReference type="ARBA" id="ARBA00023228"/>
    </source>
</evidence>
<dbReference type="Pfam" id="PF02089">
    <property type="entry name" value="Palm_thioest"/>
    <property type="match status" value="1"/>
</dbReference>
<keyword evidence="6" id="KW-0458">Lysosome</keyword>
<evidence type="ECO:0000256" key="8">
    <source>
        <dbReference type="ARBA" id="ARBA00093223"/>
    </source>
</evidence>
<keyword evidence="10" id="KW-0812">Transmembrane</keyword>
<protein>
    <recommendedName>
        <fullName evidence="7">palmitoyl-CoA hydrolase</fullName>
        <ecNumber evidence="7">3.1.2.2</ecNumber>
    </recommendedName>
</protein>
<dbReference type="PANTHER" id="PTHR11247:SF27">
    <property type="entry name" value="LYSOSOMAL THIOESTERASE PPT2"/>
    <property type="match status" value="1"/>
</dbReference>
<name>T1JNB3_STRMM</name>
<dbReference type="Gene3D" id="3.40.50.1820">
    <property type="entry name" value="alpha/beta hydrolase"/>
    <property type="match status" value="1"/>
</dbReference>
<dbReference type="Proteomes" id="UP000014500">
    <property type="component" value="Unassembled WGS sequence"/>
</dbReference>
<comment type="subcellular location">
    <subcellularLocation>
        <location evidence="1">Lysosome</location>
    </subcellularLocation>
</comment>
<dbReference type="PhylomeDB" id="T1JNB3"/>
<sequence length="356" mass="41276">MEVNVGLIFYMLKFNLKMSYKHFECFENKNISTIMFYNIFSCIIIIIIIILGIVVVLAYSFSMIRRLVLRRKQQEIPEVEDEVEVCSKKYKPVVCIHGLFDPSSSCDILEAVIRVYHCGTEVKVINLNWGCKSLIDLWNQIEAFKIEVEKIAAENPQGIHLIGLSQGNIIARGILETSAKHNVDTYISVAGPHMGQFGISVFNKIPGFSWLVRSVYKYFYTSKAQHYSVPEFWKDPHHMDLYKKMNTFLPILNNEKSHPRSAEFKKNLLQIKHLVLIGGPNDGIITPWQSTHFGFYDENEKIIPMEEQEIYKEDTLGLKTLDERKAITLITVPHIFHQFFAIDIPFMKQYILPYLT</sequence>
<evidence type="ECO:0000256" key="1">
    <source>
        <dbReference type="ARBA" id="ARBA00004371"/>
    </source>
</evidence>
<dbReference type="EMBL" id="AFFK01014481">
    <property type="status" value="NOT_ANNOTATED_CDS"/>
    <property type="molecule type" value="Genomic_DNA"/>
</dbReference>
<reference evidence="11" key="2">
    <citation type="submission" date="2015-02" db="UniProtKB">
        <authorList>
            <consortium name="EnsemblMetazoa"/>
        </authorList>
    </citation>
    <scope>IDENTIFICATION</scope>
</reference>
<proteinExistence type="inferred from homology"/>
<accession>T1JNB3</accession>
<keyword evidence="4" id="KW-0378">Hydrolase</keyword>
<organism evidence="11 12">
    <name type="scientific">Strigamia maritima</name>
    <name type="common">European centipede</name>
    <name type="synonym">Geophilus maritimus</name>
    <dbReference type="NCBI Taxonomy" id="126957"/>
    <lineage>
        <taxon>Eukaryota</taxon>
        <taxon>Metazoa</taxon>
        <taxon>Ecdysozoa</taxon>
        <taxon>Arthropoda</taxon>
        <taxon>Myriapoda</taxon>
        <taxon>Chilopoda</taxon>
        <taxon>Pleurostigmophora</taxon>
        <taxon>Geophilomorpha</taxon>
        <taxon>Linotaeniidae</taxon>
        <taxon>Strigamia</taxon>
    </lineage>
</organism>
<evidence type="ECO:0000313" key="11">
    <source>
        <dbReference type="EnsemblMetazoa" id="SMAR015342-PA"/>
    </source>
</evidence>
<evidence type="ECO:0000256" key="2">
    <source>
        <dbReference type="ARBA" id="ARBA00010758"/>
    </source>
</evidence>
<reference evidence="12" key="1">
    <citation type="submission" date="2011-05" db="EMBL/GenBank/DDBJ databases">
        <authorList>
            <person name="Richards S.R."/>
            <person name="Qu J."/>
            <person name="Jiang H."/>
            <person name="Jhangiani S.N."/>
            <person name="Agravi P."/>
            <person name="Goodspeed R."/>
            <person name="Gross S."/>
            <person name="Mandapat C."/>
            <person name="Jackson L."/>
            <person name="Mathew T."/>
            <person name="Pu L."/>
            <person name="Thornton R."/>
            <person name="Saada N."/>
            <person name="Wilczek-Boney K.B."/>
            <person name="Lee S."/>
            <person name="Kovar C."/>
            <person name="Wu Y."/>
            <person name="Scherer S.E."/>
            <person name="Worley K.C."/>
            <person name="Muzny D.M."/>
            <person name="Gibbs R."/>
        </authorList>
    </citation>
    <scope>NUCLEOTIDE SEQUENCE</scope>
    <source>
        <strain evidence="12">Brora</strain>
    </source>
</reference>
<comment type="similarity">
    <text evidence="2">Belongs to the palmitoyl-protein thioesterase family.</text>
</comment>
<dbReference type="PANTHER" id="PTHR11247">
    <property type="entry name" value="PALMITOYL-PROTEIN THIOESTERASE/DOLICHYLDIPHOSPHATASE 1"/>
    <property type="match status" value="1"/>
</dbReference>
<dbReference type="GO" id="GO:0005764">
    <property type="term" value="C:lysosome"/>
    <property type="evidence" value="ECO:0007669"/>
    <property type="project" value="UniProtKB-SubCell"/>
</dbReference>
<dbReference type="InterPro" id="IPR029058">
    <property type="entry name" value="AB_hydrolase_fold"/>
</dbReference>
<keyword evidence="10" id="KW-0472">Membrane</keyword>
<evidence type="ECO:0000256" key="3">
    <source>
        <dbReference type="ARBA" id="ARBA00022729"/>
    </source>
</evidence>
<evidence type="ECO:0000256" key="9">
    <source>
        <dbReference type="ARBA" id="ARBA00093353"/>
    </source>
</evidence>
<keyword evidence="10" id="KW-1133">Transmembrane helix</keyword>
<keyword evidence="5" id="KW-0325">Glycoprotein</keyword>
<dbReference type="GO" id="GO:0016790">
    <property type="term" value="F:thiolester hydrolase activity"/>
    <property type="evidence" value="ECO:0007669"/>
    <property type="project" value="TreeGrafter"/>
</dbReference>
<evidence type="ECO:0000256" key="7">
    <source>
        <dbReference type="ARBA" id="ARBA00038848"/>
    </source>
</evidence>
<keyword evidence="12" id="KW-1185">Reference proteome</keyword>
<dbReference type="SUPFAM" id="SSF53474">
    <property type="entry name" value="alpha/beta-Hydrolases"/>
    <property type="match status" value="1"/>
</dbReference>
<dbReference type="EnsemblMetazoa" id="SMAR015342-RA">
    <property type="protein sequence ID" value="SMAR015342-PA"/>
    <property type="gene ID" value="SMAR015342"/>
</dbReference>
<dbReference type="eggNOG" id="KOG2541">
    <property type="taxonomic scope" value="Eukaryota"/>
</dbReference>
<evidence type="ECO:0000313" key="12">
    <source>
        <dbReference type="Proteomes" id="UP000014500"/>
    </source>
</evidence>
<comment type="function">
    <text evidence="9">Catalyzes the cleavage of thioester bonds from S-palmitoyl-CoA or S-palmitoyl-N-acetylcysteamine (unbranched structures) but does not have activity against palmitoylcysteine or palmitoylated proteins, branched structures or bulky head groups. Conversely, hydrolyzes both long and short chain fatty acyl-CoA substrate.</text>
</comment>
<comment type="catalytic activity">
    <reaction evidence="8">
        <text>S-hexadecanoyl-N-acetylcysteamine + H2O = N-acetylcysteamine + hexadecanoate + H(+)</text>
        <dbReference type="Rhea" id="RHEA:84099"/>
        <dbReference type="ChEBI" id="CHEBI:7896"/>
        <dbReference type="ChEBI" id="CHEBI:15377"/>
        <dbReference type="ChEBI" id="CHEBI:15378"/>
        <dbReference type="ChEBI" id="CHEBI:74410"/>
        <dbReference type="ChEBI" id="CHEBI:233601"/>
    </reaction>
</comment>
<evidence type="ECO:0000256" key="10">
    <source>
        <dbReference type="SAM" id="Phobius"/>
    </source>
</evidence>
<dbReference type="AlphaFoldDB" id="T1JNB3"/>